<evidence type="ECO:0000313" key="4">
    <source>
        <dbReference type="Proteomes" id="UP000027920"/>
    </source>
</evidence>
<comment type="caution">
    <text evidence="3">The sequence shown here is derived from an EMBL/GenBank/DDBJ whole genome shotgun (WGS) entry which is preliminary data.</text>
</comment>
<proteinExistence type="predicted"/>
<protein>
    <submittedName>
        <fullName evidence="3">Uncharacterized protein</fullName>
    </submittedName>
</protein>
<keyword evidence="4" id="KW-1185">Reference proteome</keyword>
<dbReference type="RefSeq" id="XP_013259229.1">
    <property type="nucleotide sequence ID" value="XM_013403775.1"/>
</dbReference>
<dbReference type="HOGENOM" id="CLU_553242_0_0_1"/>
<sequence length="493" mass="56175">MDLGSPIYELPAIKRVVSGRHYACAPRPTYPPNSVQELLFWDLSNDDSWFEPDLSRYLPSLKPKLGKFGVGRPSIIRKPLKWWKAQCGFRGLSTSGSLVHLQNRIRALGGQEMCPLLAAACAEMEEDYLTRNKDAIDKKWNLADDNEKAKLWPQRFLYESFLVPPAQEQVLVVEVDDWPYRFEKICGQMNIPCESRIVPFSDSMGLRKIAVGLDAEAVRSRYAELDREAKRLILRWRQEKEERHKKADEPFFEKLDLARTKTEEIQGEWDVGGKWIINCPYMEESWGSEGQKCSIEFEYTRPDAFGLGQLYGSFDFIALAGIMRIVDPNCQSRENLDGSSEREILSTEAKEKREEEQEGSADSDDKEKADEAQVQAEGEAIDPDQFIIPCTSLPSAKSRKFGFRWRGNETGEGEIQGGSEEDLCSITFENPNALSGIFISDLTGEQKFQGFREGFDVEATAVNRKRPYGADPSSLDFSDDIHKLIWFEGWPEK</sequence>
<evidence type="ECO:0000256" key="2">
    <source>
        <dbReference type="SAM" id="MobiDB-lite"/>
    </source>
</evidence>
<keyword evidence="1" id="KW-0175">Coiled coil</keyword>
<reference evidence="3 4" key="1">
    <citation type="submission" date="2013-03" db="EMBL/GenBank/DDBJ databases">
        <title>The Genome Sequence of Exophiala aquamarina CBS 119918.</title>
        <authorList>
            <consortium name="The Broad Institute Genomics Platform"/>
            <person name="Cuomo C."/>
            <person name="de Hoog S."/>
            <person name="Gorbushina A."/>
            <person name="Walker B."/>
            <person name="Young S.K."/>
            <person name="Zeng Q."/>
            <person name="Gargeya S."/>
            <person name="Fitzgerald M."/>
            <person name="Haas B."/>
            <person name="Abouelleil A."/>
            <person name="Allen A.W."/>
            <person name="Alvarado L."/>
            <person name="Arachchi H.M."/>
            <person name="Berlin A.M."/>
            <person name="Chapman S.B."/>
            <person name="Gainer-Dewar J."/>
            <person name="Goldberg J."/>
            <person name="Griggs A."/>
            <person name="Gujja S."/>
            <person name="Hansen M."/>
            <person name="Howarth C."/>
            <person name="Imamovic A."/>
            <person name="Ireland A."/>
            <person name="Larimer J."/>
            <person name="McCowan C."/>
            <person name="Murphy C."/>
            <person name="Pearson M."/>
            <person name="Poon T.W."/>
            <person name="Priest M."/>
            <person name="Roberts A."/>
            <person name="Saif S."/>
            <person name="Shea T."/>
            <person name="Sisk P."/>
            <person name="Sykes S."/>
            <person name="Wortman J."/>
            <person name="Nusbaum C."/>
            <person name="Birren B."/>
        </authorList>
    </citation>
    <scope>NUCLEOTIDE SEQUENCE [LARGE SCALE GENOMIC DNA]</scope>
    <source>
        <strain evidence="3 4">CBS 119918</strain>
    </source>
</reference>
<name>A0A072P936_9EURO</name>
<feature type="region of interest" description="Disordered" evidence="2">
    <location>
        <begin position="332"/>
        <end position="381"/>
    </location>
</feature>
<accession>A0A072P936</accession>
<dbReference type="Proteomes" id="UP000027920">
    <property type="component" value="Unassembled WGS sequence"/>
</dbReference>
<dbReference type="OrthoDB" id="4630416at2759"/>
<feature type="compositionally biased region" description="Basic and acidic residues" evidence="2">
    <location>
        <begin position="334"/>
        <end position="355"/>
    </location>
</feature>
<dbReference type="GeneID" id="25281743"/>
<organism evidence="3 4">
    <name type="scientific">Exophiala aquamarina CBS 119918</name>
    <dbReference type="NCBI Taxonomy" id="1182545"/>
    <lineage>
        <taxon>Eukaryota</taxon>
        <taxon>Fungi</taxon>
        <taxon>Dikarya</taxon>
        <taxon>Ascomycota</taxon>
        <taxon>Pezizomycotina</taxon>
        <taxon>Eurotiomycetes</taxon>
        <taxon>Chaetothyriomycetidae</taxon>
        <taxon>Chaetothyriales</taxon>
        <taxon>Herpotrichiellaceae</taxon>
        <taxon>Exophiala</taxon>
    </lineage>
</organism>
<dbReference type="EMBL" id="AMGV01000005">
    <property type="protein sequence ID" value="KEF56639.1"/>
    <property type="molecule type" value="Genomic_DNA"/>
</dbReference>
<dbReference type="AlphaFoldDB" id="A0A072P936"/>
<evidence type="ECO:0000313" key="3">
    <source>
        <dbReference type="EMBL" id="KEF56639.1"/>
    </source>
</evidence>
<evidence type="ECO:0000256" key="1">
    <source>
        <dbReference type="SAM" id="Coils"/>
    </source>
</evidence>
<dbReference type="VEuPathDB" id="FungiDB:A1O9_06828"/>
<gene>
    <name evidence="3" type="ORF">A1O9_06828</name>
</gene>
<feature type="coiled-coil region" evidence="1">
    <location>
        <begin position="215"/>
        <end position="242"/>
    </location>
</feature>